<comment type="subcellular location">
    <subcellularLocation>
        <location evidence="1">Cell membrane</location>
        <topology evidence="1">Multi-pass membrane protein</topology>
    </subcellularLocation>
</comment>
<feature type="transmembrane region" description="Helical" evidence="6">
    <location>
        <begin position="237"/>
        <end position="257"/>
    </location>
</feature>
<evidence type="ECO:0000256" key="1">
    <source>
        <dbReference type="ARBA" id="ARBA00004651"/>
    </source>
</evidence>
<organism evidence="7 8">
    <name type="scientific">Bacillus thermozeamaize</name>
    <dbReference type="NCBI Taxonomy" id="230954"/>
    <lineage>
        <taxon>Bacteria</taxon>
        <taxon>Bacillati</taxon>
        <taxon>Bacillota</taxon>
        <taxon>Bacilli</taxon>
        <taxon>Bacillales</taxon>
        <taxon>Bacillaceae</taxon>
        <taxon>Bacillus</taxon>
    </lineage>
</organism>
<feature type="transmembrane region" description="Helical" evidence="6">
    <location>
        <begin position="56"/>
        <end position="76"/>
    </location>
</feature>
<sequence length="336" mass="37620">MSNAPVDIEQKKNPPLAGRRTQINAGQRRIDWAVYAGWALLFILALTTFTPFYQRFFIEMMIFAILAMSMDLTLGFTGLLNLSHALFFGFNIYVLAILLTNFEWPLLLAVLAALLLTLLLALIIGYLSSRLHGIQFAMVTLAFVELIYIFVMKWRNMTGGSDGKRIAREAAEFSLGGLQINMSDTLPLLFFVSALFLASYYALRRIVNSAFGNALVAVRENEERAKFLGYNIFRLKLQAFVVSSLFSALAGVGYAFLKMYISPEYVSWTLSGDVLIMTLLGGAGTLVGPIVGAMGLVWFKDWVSSYTEHWMLIVGLLFMLVVTFMPKGVLGWLFRK</sequence>
<accession>A0A1Y3PMF1</accession>
<feature type="transmembrane region" description="Helical" evidence="6">
    <location>
        <begin position="106"/>
        <end position="127"/>
    </location>
</feature>
<dbReference type="PANTHER" id="PTHR30482:SF17">
    <property type="entry name" value="ABC TRANSPORTER ATP-BINDING PROTEIN"/>
    <property type="match status" value="1"/>
</dbReference>
<proteinExistence type="predicted"/>
<reference evidence="8" key="1">
    <citation type="submission" date="2016-06" db="EMBL/GenBank/DDBJ databases">
        <authorList>
            <person name="Nascimento L."/>
            <person name="Pereira R.V."/>
            <person name="Martins L.F."/>
            <person name="Quaggio R.B."/>
            <person name="Silva A.M."/>
            <person name="Setubal J.C."/>
        </authorList>
    </citation>
    <scope>NUCLEOTIDE SEQUENCE [LARGE SCALE GENOMIC DNA]</scope>
</reference>
<dbReference type="Pfam" id="PF02653">
    <property type="entry name" value="BPD_transp_2"/>
    <property type="match status" value="1"/>
</dbReference>
<dbReference type="GO" id="GO:0005886">
    <property type="term" value="C:plasma membrane"/>
    <property type="evidence" value="ECO:0007669"/>
    <property type="project" value="UniProtKB-SubCell"/>
</dbReference>
<protein>
    <recommendedName>
        <fullName evidence="9">Branched-chain amino acid ABC transporter permease</fullName>
    </recommendedName>
</protein>
<evidence type="ECO:0008006" key="9">
    <source>
        <dbReference type="Google" id="ProtNLM"/>
    </source>
</evidence>
<evidence type="ECO:0000256" key="4">
    <source>
        <dbReference type="ARBA" id="ARBA00022989"/>
    </source>
</evidence>
<evidence type="ECO:0000256" key="2">
    <source>
        <dbReference type="ARBA" id="ARBA00022475"/>
    </source>
</evidence>
<dbReference type="Proteomes" id="UP000196475">
    <property type="component" value="Unassembled WGS sequence"/>
</dbReference>
<keyword evidence="4 6" id="KW-1133">Transmembrane helix</keyword>
<evidence type="ECO:0000256" key="3">
    <source>
        <dbReference type="ARBA" id="ARBA00022692"/>
    </source>
</evidence>
<feature type="transmembrane region" description="Helical" evidence="6">
    <location>
        <begin position="310"/>
        <end position="334"/>
    </location>
</feature>
<keyword evidence="5 6" id="KW-0472">Membrane</keyword>
<evidence type="ECO:0000256" key="5">
    <source>
        <dbReference type="ARBA" id="ARBA00023136"/>
    </source>
</evidence>
<feature type="transmembrane region" description="Helical" evidence="6">
    <location>
        <begin position="82"/>
        <end position="99"/>
    </location>
</feature>
<evidence type="ECO:0000256" key="6">
    <source>
        <dbReference type="SAM" id="Phobius"/>
    </source>
</evidence>
<dbReference type="AlphaFoldDB" id="A0A1Y3PMF1"/>
<dbReference type="PANTHER" id="PTHR30482">
    <property type="entry name" value="HIGH-AFFINITY BRANCHED-CHAIN AMINO ACID TRANSPORT SYSTEM PERMEASE"/>
    <property type="match status" value="1"/>
</dbReference>
<gene>
    <name evidence="7" type="ORF">BAA01_05275</name>
</gene>
<feature type="transmembrane region" description="Helical" evidence="6">
    <location>
        <begin position="185"/>
        <end position="203"/>
    </location>
</feature>
<dbReference type="InterPro" id="IPR043428">
    <property type="entry name" value="LivM-like"/>
</dbReference>
<evidence type="ECO:0000313" key="8">
    <source>
        <dbReference type="Proteomes" id="UP000196475"/>
    </source>
</evidence>
<dbReference type="CDD" id="cd06581">
    <property type="entry name" value="TM_PBP1_LivM_like"/>
    <property type="match status" value="1"/>
</dbReference>
<comment type="caution">
    <text evidence="7">The sequence shown here is derived from an EMBL/GenBank/DDBJ whole genome shotgun (WGS) entry which is preliminary data.</text>
</comment>
<feature type="transmembrane region" description="Helical" evidence="6">
    <location>
        <begin position="32"/>
        <end position="49"/>
    </location>
</feature>
<name>A0A1Y3PMF1_9BACI</name>
<dbReference type="EMBL" id="LZRT01000060">
    <property type="protein sequence ID" value="OUM88513.1"/>
    <property type="molecule type" value="Genomic_DNA"/>
</dbReference>
<keyword evidence="2" id="KW-1003">Cell membrane</keyword>
<feature type="transmembrane region" description="Helical" evidence="6">
    <location>
        <begin position="278"/>
        <end position="298"/>
    </location>
</feature>
<evidence type="ECO:0000313" key="7">
    <source>
        <dbReference type="EMBL" id="OUM88513.1"/>
    </source>
</evidence>
<feature type="transmembrane region" description="Helical" evidence="6">
    <location>
        <begin position="133"/>
        <end position="151"/>
    </location>
</feature>
<keyword evidence="3 6" id="KW-0812">Transmembrane</keyword>
<dbReference type="InterPro" id="IPR001851">
    <property type="entry name" value="ABC_transp_permease"/>
</dbReference>
<dbReference type="GO" id="GO:0015658">
    <property type="term" value="F:branched-chain amino acid transmembrane transporter activity"/>
    <property type="evidence" value="ECO:0007669"/>
    <property type="project" value="InterPro"/>
</dbReference>